<dbReference type="AlphaFoldDB" id="A0A8S1JBQ1"/>
<dbReference type="SUPFAM" id="SSF54364">
    <property type="entry name" value="Translation initiation factor IF3, N-terminal domain"/>
    <property type="match status" value="1"/>
</dbReference>
<dbReference type="PANTHER" id="PTHR10938">
    <property type="entry name" value="TRANSLATION INITIATION FACTOR IF-3"/>
    <property type="match status" value="1"/>
</dbReference>
<dbReference type="InterPro" id="IPR019815">
    <property type="entry name" value="Translation_initiation_fac_3_C"/>
</dbReference>
<dbReference type="OrthoDB" id="21573at2759"/>
<dbReference type="PANTHER" id="PTHR10938:SF0">
    <property type="entry name" value="TRANSLATION INITIATION FACTOR IF-3, MITOCHONDRIAL"/>
    <property type="match status" value="1"/>
</dbReference>
<dbReference type="Pfam" id="PF00707">
    <property type="entry name" value="IF3_C"/>
    <property type="match status" value="1"/>
</dbReference>
<evidence type="ECO:0000256" key="1">
    <source>
        <dbReference type="ARBA" id="ARBA00005439"/>
    </source>
</evidence>
<feature type="domain" description="Translation initiation factor 3 N-terminal" evidence="6">
    <location>
        <begin position="21"/>
        <end position="87"/>
    </location>
</feature>
<dbReference type="GO" id="GO:0032790">
    <property type="term" value="P:ribosome disassembly"/>
    <property type="evidence" value="ECO:0007669"/>
    <property type="project" value="TreeGrafter"/>
</dbReference>
<evidence type="ECO:0000256" key="4">
    <source>
        <dbReference type="SAM" id="MobiDB-lite"/>
    </source>
</evidence>
<evidence type="ECO:0000313" key="7">
    <source>
        <dbReference type="EMBL" id="CAD7705191.1"/>
    </source>
</evidence>
<feature type="compositionally biased region" description="Polar residues" evidence="4">
    <location>
        <begin position="172"/>
        <end position="185"/>
    </location>
</feature>
<comment type="similarity">
    <text evidence="1">Belongs to the IF-3 family.</text>
</comment>
<evidence type="ECO:0000256" key="2">
    <source>
        <dbReference type="ARBA" id="ARBA00022540"/>
    </source>
</evidence>
<evidence type="ECO:0000259" key="6">
    <source>
        <dbReference type="Pfam" id="PF05198"/>
    </source>
</evidence>
<proteinExistence type="inferred from homology"/>
<sequence>MEWRSISKFARKQPPGEDVRINDRIFAPELRVVLPDGTHKIMRRVEALKLARFEQLDLVEVVPDVAPPVAKLMDFAKHVHAQRLGEKQIEKKIRLRAKLDSPKELRLSPKIADHDLEQKIQRMRDFLQKGQKVSVVVRFKGAAEERMAEEALNFVVATVSTEFKVTSETLPSTGRTKSVLLSPSPTADVGGRTTEQPVKQPVGTTAVQ</sequence>
<keyword evidence="3" id="KW-0648">Protein biosynthesis</keyword>
<dbReference type="InterPro" id="IPR001288">
    <property type="entry name" value="Translation_initiation_fac_3"/>
</dbReference>
<protein>
    <recommendedName>
        <fullName evidence="9">Translation initiation factor IF-3</fullName>
    </recommendedName>
</protein>
<dbReference type="GO" id="GO:0005737">
    <property type="term" value="C:cytoplasm"/>
    <property type="evidence" value="ECO:0007669"/>
    <property type="project" value="UniProtKB-ARBA"/>
</dbReference>
<comment type="caution">
    <text evidence="7">The sequence shown here is derived from an EMBL/GenBank/DDBJ whole genome shotgun (WGS) entry which is preliminary data.</text>
</comment>
<evidence type="ECO:0008006" key="9">
    <source>
        <dbReference type="Google" id="ProtNLM"/>
    </source>
</evidence>
<dbReference type="InterPro" id="IPR019814">
    <property type="entry name" value="Translation_initiation_fac_3_N"/>
</dbReference>
<dbReference type="GO" id="GO:0043022">
    <property type="term" value="F:ribosome binding"/>
    <property type="evidence" value="ECO:0007669"/>
    <property type="project" value="TreeGrafter"/>
</dbReference>
<evidence type="ECO:0000256" key="3">
    <source>
        <dbReference type="ARBA" id="ARBA00022917"/>
    </source>
</evidence>
<dbReference type="GO" id="GO:0003743">
    <property type="term" value="F:translation initiation factor activity"/>
    <property type="evidence" value="ECO:0007669"/>
    <property type="project" value="UniProtKB-KW"/>
</dbReference>
<gene>
    <name evidence="7" type="ORF">OSTQU699_LOCUS10546</name>
</gene>
<organism evidence="7 8">
    <name type="scientific">Ostreobium quekettii</name>
    <dbReference type="NCBI Taxonomy" id="121088"/>
    <lineage>
        <taxon>Eukaryota</taxon>
        <taxon>Viridiplantae</taxon>
        <taxon>Chlorophyta</taxon>
        <taxon>core chlorophytes</taxon>
        <taxon>Ulvophyceae</taxon>
        <taxon>TCBD clade</taxon>
        <taxon>Bryopsidales</taxon>
        <taxon>Ostreobineae</taxon>
        <taxon>Ostreobiaceae</taxon>
        <taxon>Ostreobium</taxon>
    </lineage>
</organism>
<dbReference type="Pfam" id="PF05198">
    <property type="entry name" value="IF3_N"/>
    <property type="match status" value="1"/>
</dbReference>
<evidence type="ECO:0000313" key="8">
    <source>
        <dbReference type="Proteomes" id="UP000708148"/>
    </source>
</evidence>
<dbReference type="NCBIfam" id="TIGR00168">
    <property type="entry name" value="infC"/>
    <property type="match status" value="1"/>
</dbReference>
<feature type="compositionally biased region" description="Polar residues" evidence="4">
    <location>
        <begin position="193"/>
        <end position="208"/>
    </location>
</feature>
<dbReference type="Proteomes" id="UP000708148">
    <property type="component" value="Unassembled WGS sequence"/>
</dbReference>
<dbReference type="EMBL" id="CAJHUC010003044">
    <property type="protein sequence ID" value="CAD7705191.1"/>
    <property type="molecule type" value="Genomic_DNA"/>
</dbReference>
<dbReference type="InterPro" id="IPR036787">
    <property type="entry name" value="T_IF-3_N_sf"/>
</dbReference>
<reference evidence="7" key="1">
    <citation type="submission" date="2020-12" db="EMBL/GenBank/DDBJ databases">
        <authorList>
            <person name="Iha C."/>
        </authorList>
    </citation>
    <scope>NUCLEOTIDE SEQUENCE</scope>
</reference>
<accession>A0A8S1JBQ1</accession>
<feature type="domain" description="Translation initiation factor 3 C-terminal" evidence="5">
    <location>
        <begin position="103"/>
        <end position="183"/>
    </location>
</feature>
<keyword evidence="8" id="KW-1185">Reference proteome</keyword>
<feature type="region of interest" description="Disordered" evidence="4">
    <location>
        <begin position="172"/>
        <end position="208"/>
    </location>
</feature>
<dbReference type="Gene3D" id="3.10.20.80">
    <property type="entry name" value="Translation initiation factor 3 (IF-3), N-terminal domain"/>
    <property type="match status" value="1"/>
</dbReference>
<dbReference type="Gene3D" id="3.30.110.10">
    <property type="entry name" value="Translation initiation factor 3 (IF-3), C-terminal domain"/>
    <property type="match status" value="1"/>
</dbReference>
<dbReference type="SUPFAM" id="SSF55200">
    <property type="entry name" value="Translation initiation factor IF3, C-terminal domain"/>
    <property type="match status" value="1"/>
</dbReference>
<name>A0A8S1JBQ1_9CHLO</name>
<evidence type="ECO:0000259" key="5">
    <source>
        <dbReference type="Pfam" id="PF00707"/>
    </source>
</evidence>
<keyword evidence="2" id="KW-0396">Initiation factor</keyword>
<dbReference type="InterPro" id="IPR036788">
    <property type="entry name" value="T_IF-3_C_sf"/>
</dbReference>